<dbReference type="EMBL" id="VOQR01000001">
    <property type="protein sequence ID" value="TXC71091.1"/>
    <property type="molecule type" value="Genomic_DNA"/>
</dbReference>
<keyword evidence="3" id="KW-1185">Reference proteome</keyword>
<dbReference type="Pfam" id="PF10604">
    <property type="entry name" value="Polyketide_cyc2"/>
    <property type="match status" value="1"/>
</dbReference>
<sequence>MVGHGVGARRGQLRVRDRAVGGGPRGHDDRAPGGAHDRTLTAKSVAPAVRSTEHAMIRTSLFVSCLLSATVAWGQLSPSAPPTTPLAIAAPNYVTQRLEIVVDRPAAETWARIGRFCDLEEWLPRDCTITSGTEGELGAVRTLAGGTIEAIVATTPMSYTYAFPVRIGVPYTMQHNTLEVRAADAGKSRIVYSFFWDNSVVPPAQREVEFAARRARLMPALQRMKAIVESGRPRP</sequence>
<proteinExistence type="predicted"/>
<dbReference type="InterPro" id="IPR023393">
    <property type="entry name" value="START-like_dom_sf"/>
</dbReference>
<comment type="caution">
    <text evidence="2">The sequence shown here is derived from an EMBL/GenBank/DDBJ whole genome shotgun (WGS) entry which is preliminary data.</text>
</comment>
<evidence type="ECO:0000313" key="2">
    <source>
        <dbReference type="EMBL" id="TXC71091.1"/>
    </source>
</evidence>
<dbReference type="CDD" id="cd07821">
    <property type="entry name" value="PYR_PYL_RCAR_like"/>
    <property type="match status" value="1"/>
</dbReference>
<dbReference type="Gene3D" id="3.30.530.20">
    <property type="match status" value="1"/>
</dbReference>
<protein>
    <submittedName>
        <fullName evidence="2">SRPBCC family protein</fullName>
    </submittedName>
</protein>
<evidence type="ECO:0000313" key="3">
    <source>
        <dbReference type="Proteomes" id="UP000321250"/>
    </source>
</evidence>
<organism evidence="2 3">
    <name type="scientific">Sphingomonas ginsenosidivorax</name>
    <dbReference type="NCBI Taxonomy" id="862135"/>
    <lineage>
        <taxon>Bacteria</taxon>
        <taxon>Pseudomonadati</taxon>
        <taxon>Pseudomonadota</taxon>
        <taxon>Alphaproteobacteria</taxon>
        <taxon>Sphingomonadales</taxon>
        <taxon>Sphingomonadaceae</taxon>
        <taxon>Sphingomonas</taxon>
    </lineage>
</organism>
<gene>
    <name evidence="2" type="ORF">FSB78_09100</name>
</gene>
<evidence type="ECO:0000256" key="1">
    <source>
        <dbReference type="SAM" id="MobiDB-lite"/>
    </source>
</evidence>
<feature type="region of interest" description="Disordered" evidence="1">
    <location>
        <begin position="1"/>
        <end position="37"/>
    </location>
</feature>
<reference evidence="2 3" key="1">
    <citation type="journal article" date="2013" name="Antonie Van Leeuwenhoek">
        <title>Sphingomonas ginsenosidivorax sp. nov., with the ability to transform ginsenosides.</title>
        <authorList>
            <person name="Jin X.F."/>
            <person name="Kim J.K."/>
            <person name="Liu Q.M."/>
            <person name="Kang M.S."/>
            <person name="He D."/>
            <person name="Jin F.X."/>
            <person name="Kim S.C."/>
            <person name="Im W.T."/>
        </authorList>
    </citation>
    <scope>NUCLEOTIDE SEQUENCE [LARGE SCALE GENOMIC DNA]</scope>
    <source>
        <strain evidence="2 3">KHI67</strain>
    </source>
</reference>
<dbReference type="InterPro" id="IPR019587">
    <property type="entry name" value="Polyketide_cyclase/dehydratase"/>
</dbReference>
<dbReference type="AlphaFoldDB" id="A0A5C6UFR0"/>
<accession>A0A5C6UFR0</accession>
<dbReference type="Proteomes" id="UP000321250">
    <property type="component" value="Unassembled WGS sequence"/>
</dbReference>
<feature type="compositionally biased region" description="Basic and acidic residues" evidence="1">
    <location>
        <begin position="14"/>
        <end position="37"/>
    </location>
</feature>
<name>A0A5C6UFR0_9SPHN</name>
<dbReference type="SUPFAM" id="SSF55961">
    <property type="entry name" value="Bet v1-like"/>
    <property type="match status" value="1"/>
</dbReference>